<comment type="function">
    <text evidence="2">With LigD forms a non-homologous end joining (NHEJ) DNA repair enzyme, which repairs dsDNA breaks with reduced fidelity. Binds linear dsDNA with 5'- and 3'- overhangs but not closed circular dsDNA nor ssDNA. Recruits and stimulates the ligase activity of LigD.</text>
</comment>
<dbReference type="AlphaFoldDB" id="A0A256GGB0"/>
<dbReference type="NCBIfam" id="TIGR02772">
    <property type="entry name" value="Ku_bact"/>
    <property type="match status" value="1"/>
</dbReference>
<evidence type="ECO:0000313" key="6">
    <source>
        <dbReference type="Proteomes" id="UP000216363"/>
    </source>
</evidence>
<evidence type="ECO:0000256" key="2">
    <source>
        <dbReference type="HAMAP-Rule" id="MF_01875"/>
    </source>
</evidence>
<organism evidence="5 6">
    <name type="scientific">Brucella lupini</name>
    <dbReference type="NCBI Taxonomy" id="255457"/>
    <lineage>
        <taxon>Bacteria</taxon>
        <taxon>Pseudomonadati</taxon>
        <taxon>Pseudomonadota</taxon>
        <taxon>Alphaproteobacteria</taxon>
        <taxon>Hyphomicrobiales</taxon>
        <taxon>Brucellaceae</taxon>
        <taxon>Brucella/Ochrobactrum group</taxon>
        <taxon>Brucella</taxon>
    </lineage>
</organism>
<gene>
    <name evidence="2" type="primary">ku</name>
    <name evidence="5" type="ORF">CES86_4092</name>
</gene>
<keyword evidence="2" id="KW-0227">DNA damage</keyword>
<dbReference type="SUPFAM" id="SSF100939">
    <property type="entry name" value="SPOC domain-like"/>
    <property type="match status" value="1"/>
</dbReference>
<dbReference type="PIRSF" id="PIRSF006493">
    <property type="entry name" value="Prok_Ku"/>
    <property type="match status" value="1"/>
</dbReference>
<dbReference type="InterPro" id="IPR009187">
    <property type="entry name" value="Prok_Ku"/>
</dbReference>
<comment type="subunit">
    <text evidence="2">Homodimer. Interacts with LigD.</text>
</comment>
<keyword evidence="2" id="KW-0233">DNA recombination</keyword>
<dbReference type="Proteomes" id="UP000216363">
    <property type="component" value="Unassembled WGS sequence"/>
</dbReference>
<keyword evidence="1 2" id="KW-0238">DNA-binding</keyword>
<dbReference type="GO" id="GO:0006310">
    <property type="term" value="P:DNA recombination"/>
    <property type="evidence" value="ECO:0007669"/>
    <property type="project" value="UniProtKB-KW"/>
</dbReference>
<dbReference type="HAMAP" id="MF_01875">
    <property type="entry name" value="Prokaryotic_Ku"/>
    <property type="match status" value="1"/>
</dbReference>
<dbReference type="PANTHER" id="PTHR41251:SF1">
    <property type="entry name" value="NON-HOMOLOGOUS END JOINING PROTEIN KU"/>
    <property type="match status" value="1"/>
</dbReference>
<dbReference type="InterPro" id="IPR006164">
    <property type="entry name" value="DNA_bd_Ku70/Ku80"/>
</dbReference>
<name>A0A256GGB0_9HYPH</name>
<evidence type="ECO:0000313" key="5">
    <source>
        <dbReference type="EMBL" id="OYR26038.1"/>
    </source>
</evidence>
<dbReference type="RefSeq" id="WP_094515376.1">
    <property type="nucleotide sequence ID" value="NZ_JBHEEP010000032.1"/>
</dbReference>
<dbReference type="Gene3D" id="2.40.290.10">
    <property type="match status" value="1"/>
</dbReference>
<dbReference type="PANTHER" id="PTHR41251">
    <property type="entry name" value="NON-HOMOLOGOUS END JOINING PROTEIN KU"/>
    <property type="match status" value="1"/>
</dbReference>
<dbReference type="SMART" id="SM00559">
    <property type="entry name" value="Ku78"/>
    <property type="match status" value="1"/>
</dbReference>
<protein>
    <recommendedName>
        <fullName evidence="2">Non-homologous end joining protein Ku</fullName>
    </recommendedName>
</protein>
<comment type="similarity">
    <text evidence="2">Belongs to the prokaryotic Ku family.</text>
</comment>
<reference evidence="5 6" key="1">
    <citation type="submission" date="2017-07" db="EMBL/GenBank/DDBJ databases">
        <title>Draft genome of Ochrobactrum lupini type strain LUP21.</title>
        <authorList>
            <person name="Krzyzanowska D.M."/>
            <person name="Jafra S."/>
        </authorList>
    </citation>
    <scope>NUCLEOTIDE SEQUENCE [LARGE SCALE GENOMIC DNA]</scope>
    <source>
        <strain evidence="5 6">LUP21</strain>
    </source>
</reference>
<comment type="caution">
    <text evidence="5">The sequence shown here is derived from an EMBL/GenBank/DDBJ whole genome shotgun (WGS) entry which is preliminary data.</text>
</comment>
<dbReference type="GO" id="GO:0006303">
    <property type="term" value="P:double-strand break repair via nonhomologous end joining"/>
    <property type="evidence" value="ECO:0007669"/>
    <property type="project" value="UniProtKB-UniRule"/>
</dbReference>
<keyword evidence="2" id="KW-0234">DNA repair</keyword>
<sequence>MAVRPYWKGYLKLSLVTCPVEMMPATSDSEKVRFHTLNRQTQNRVVSRYVDAITGKEVKEGDEAKGYERGEGEYILLDDDELENVALDSTKTIDIEMFSPRESIGWIWLDTPYYLTPSDPVGEEAFAVIREAMKAENKVGISRLVLSRRERAVMLEPRGKGIVLWTLRYGDEVRDEDLYYEKIGDEKADSDAMPLIEKLIKKQTRDWKPDLVTDPVQERLLDIIADKKKSLKNAPKSKPKAKEGPSGGNVVNIMDALRNSLKKESSKTK</sequence>
<feature type="domain" description="Ku" evidence="4">
    <location>
        <begin position="55"/>
        <end position="184"/>
    </location>
</feature>
<dbReference type="GO" id="GO:0003690">
    <property type="term" value="F:double-stranded DNA binding"/>
    <property type="evidence" value="ECO:0007669"/>
    <property type="project" value="UniProtKB-UniRule"/>
</dbReference>
<accession>A0A256GGB0</accession>
<dbReference type="EMBL" id="NNRN01000056">
    <property type="protein sequence ID" value="OYR26038.1"/>
    <property type="molecule type" value="Genomic_DNA"/>
</dbReference>
<dbReference type="Pfam" id="PF02735">
    <property type="entry name" value="Ku"/>
    <property type="match status" value="1"/>
</dbReference>
<feature type="region of interest" description="Disordered" evidence="3">
    <location>
        <begin position="231"/>
        <end position="251"/>
    </location>
</feature>
<proteinExistence type="inferred from homology"/>
<evidence type="ECO:0000256" key="1">
    <source>
        <dbReference type="ARBA" id="ARBA00023125"/>
    </source>
</evidence>
<dbReference type="InterPro" id="IPR016194">
    <property type="entry name" value="SPOC-like_C_dom_sf"/>
</dbReference>
<dbReference type="CDD" id="cd00789">
    <property type="entry name" value="KU_like"/>
    <property type="match status" value="1"/>
</dbReference>
<evidence type="ECO:0000256" key="3">
    <source>
        <dbReference type="SAM" id="MobiDB-lite"/>
    </source>
</evidence>
<evidence type="ECO:0000259" key="4">
    <source>
        <dbReference type="SMART" id="SM00559"/>
    </source>
</evidence>